<evidence type="ECO:0000313" key="7">
    <source>
        <dbReference type="RefSeq" id="XP_022725280.1"/>
    </source>
</evidence>
<feature type="compositionally biased region" description="Polar residues" evidence="4">
    <location>
        <begin position="436"/>
        <end position="445"/>
    </location>
</feature>
<reference evidence="7" key="1">
    <citation type="submission" date="2025-08" db="UniProtKB">
        <authorList>
            <consortium name="RefSeq"/>
        </authorList>
    </citation>
    <scope>IDENTIFICATION</scope>
    <source>
        <tissue evidence="7">Fruit stalk</tissue>
    </source>
</reference>
<feature type="compositionally biased region" description="Basic residues" evidence="4">
    <location>
        <begin position="666"/>
        <end position="675"/>
    </location>
</feature>
<dbReference type="RefSeq" id="XP_022725280.1">
    <property type="nucleotide sequence ID" value="XM_022869545.1"/>
</dbReference>
<dbReference type="InterPro" id="IPR001487">
    <property type="entry name" value="Bromodomain"/>
</dbReference>
<dbReference type="Gene3D" id="1.20.920.10">
    <property type="entry name" value="Bromodomain-like"/>
    <property type="match status" value="1"/>
</dbReference>
<feature type="compositionally biased region" description="Basic residues" evidence="4">
    <location>
        <begin position="113"/>
        <end position="134"/>
    </location>
</feature>
<dbReference type="AlphaFoldDB" id="A0A6P5XA47"/>
<feature type="region of interest" description="Disordered" evidence="4">
    <location>
        <begin position="1"/>
        <end position="167"/>
    </location>
</feature>
<feature type="domain" description="Bromo" evidence="5">
    <location>
        <begin position="181"/>
        <end position="254"/>
    </location>
</feature>
<feature type="compositionally biased region" description="Low complexity" evidence="4">
    <location>
        <begin position="511"/>
        <end position="521"/>
    </location>
</feature>
<dbReference type="InterPro" id="IPR004252">
    <property type="entry name" value="Probable_transposase_24"/>
</dbReference>
<evidence type="ECO:0000313" key="6">
    <source>
        <dbReference type="Proteomes" id="UP000515121"/>
    </source>
</evidence>
<dbReference type="PANTHER" id="PTHR47809">
    <property type="entry name" value="DNA-BINDING BROMODOMAIN-CONTAINING PROTEIN"/>
    <property type="match status" value="1"/>
</dbReference>
<dbReference type="SUPFAM" id="SSF47370">
    <property type="entry name" value="Bromodomain"/>
    <property type="match status" value="1"/>
</dbReference>
<feature type="region of interest" description="Disordered" evidence="4">
    <location>
        <begin position="397"/>
        <end position="521"/>
    </location>
</feature>
<evidence type="ECO:0000256" key="3">
    <source>
        <dbReference type="SAM" id="Coils"/>
    </source>
</evidence>
<feature type="compositionally biased region" description="Basic residues" evidence="4">
    <location>
        <begin position="485"/>
        <end position="498"/>
    </location>
</feature>
<dbReference type="Proteomes" id="UP000515121">
    <property type="component" value="Unplaced"/>
</dbReference>
<feature type="compositionally biased region" description="Low complexity" evidence="4">
    <location>
        <begin position="81"/>
        <end position="97"/>
    </location>
</feature>
<accession>A0A6P5XA47</accession>
<feature type="compositionally biased region" description="Basic and acidic residues" evidence="4">
    <location>
        <begin position="840"/>
        <end position="855"/>
    </location>
</feature>
<feature type="compositionally biased region" description="Basic and acidic residues" evidence="4">
    <location>
        <begin position="151"/>
        <end position="167"/>
    </location>
</feature>
<feature type="compositionally biased region" description="Low complexity" evidence="4">
    <location>
        <begin position="451"/>
        <end position="465"/>
    </location>
</feature>
<dbReference type="InterPro" id="IPR036427">
    <property type="entry name" value="Bromodomain-like_sf"/>
</dbReference>
<keyword evidence="1 2" id="KW-0103">Bromodomain</keyword>
<protein>
    <submittedName>
        <fullName evidence="7">Bromodomain-containing protein 4-like isoform X1</fullName>
    </submittedName>
</protein>
<dbReference type="KEGG" id="dzi:111281828"/>
<evidence type="ECO:0000259" key="5">
    <source>
        <dbReference type="PROSITE" id="PS50014"/>
    </source>
</evidence>
<feature type="compositionally biased region" description="Basic and acidic residues" evidence="4">
    <location>
        <begin position="70"/>
        <end position="80"/>
    </location>
</feature>
<feature type="compositionally biased region" description="Polar residues" evidence="4">
    <location>
        <begin position="597"/>
        <end position="608"/>
    </location>
</feature>
<evidence type="ECO:0000256" key="4">
    <source>
        <dbReference type="SAM" id="MobiDB-lite"/>
    </source>
</evidence>
<proteinExistence type="predicted"/>
<dbReference type="OrthoDB" id="1913335at2759"/>
<dbReference type="Pfam" id="PF03004">
    <property type="entry name" value="Transposase_24"/>
    <property type="match status" value="1"/>
</dbReference>
<feature type="compositionally biased region" description="Basic residues" evidence="4">
    <location>
        <begin position="1"/>
        <end position="14"/>
    </location>
</feature>
<sequence length="1043" mass="117009">MRTKRKRACRKPPAKRSAALAKNEKAVNQSEKAQSQNEKAVSQNEEAFLTFINQNNKEGSVSADSNDLEVVDKHDSDDAKSSSSSSSSSSSDSNESFSAEETKSDDSSSVDRRYRKSTKGHSNGKQKASKLPKKEKKDDVKSSRVLRSSSKKQEEFKMPQHDPRYNKKELKAALEVIKKIMKMDEAQSFNVPVDHVALGKPDYPNVIDTPMDFGTICSNLENSIKYMNSEDVFNDVQYIWENCCKCNKKGEYIVYLMKRVKKKFMKYWTAAGLRIEQSRKINVGILYEPSMTDHATWHSRHEPFYPVGNAVDGASQLQQDHSGFNQHHPFLPPLSYSQPHQLPQPPPSTAWPQFSQLPPVSYHQPCQSQHPQPSTNQPQFSQLQACTGCNSAGNSHFQPPNDIASKHKKHASSLKHKKNASMAPAASICGGAPSHTHLQQPQLSHKQPYGLQQQSGISQLQPSQLHAVADGGYSHFQPPVDITPKNKKHASKSKHKKNPSMGPTASIYGGPPSHSHSQQPQLSYKLPYGLPQHQQSISQLQPSQLHAVADGDYTRSSGYVPWYPVDPMVVGPGQSHPQQSPLSNGESSEPQQPQPQASRCQPQSSQLQENVDIEPSHMSLTDSALKGIRCALKYSSGPTTNKSIQENQAQSGPIELQPEQTPQRQLPKKKKKGRGPTRCLFLNDLADGERIVVCFNNLGQPIGPESSKLSSFLGTIARNGHRAPLNFVHWRAMPDSYKEEMWEYVQTKFDLDPSGKSWVMQSLGTKWRDWKADLKAAYYDSLETDEERLKVQDPRVVPDQWPSLISYWNSDDTKKRCATNRANRLKQKGSHSSGTKSYARIREEEQNKRPDGKEPTRAELYILTHTRKNGQPVDETAAEFILKIREQEANKRITLQCSDESNDTLCQVMGAEKHNRVRTYGLGPTRADVFGPRPSRDDLVMIASEAKKSANEEVRKMVVKMEAMEEKYARMETHIARMTSNMEKFLEKIGGSSNILGFEQCVRKDQFLFRQMKGKRAHKKGNKVKPNAAVVAPIDAAVNVECK</sequence>
<evidence type="ECO:0000256" key="1">
    <source>
        <dbReference type="ARBA" id="ARBA00023117"/>
    </source>
</evidence>
<organism evidence="6 7">
    <name type="scientific">Durio zibethinus</name>
    <name type="common">Durian</name>
    <dbReference type="NCBI Taxonomy" id="66656"/>
    <lineage>
        <taxon>Eukaryota</taxon>
        <taxon>Viridiplantae</taxon>
        <taxon>Streptophyta</taxon>
        <taxon>Embryophyta</taxon>
        <taxon>Tracheophyta</taxon>
        <taxon>Spermatophyta</taxon>
        <taxon>Magnoliopsida</taxon>
        <taxon>eudicotyledons</taxon>
        <taxon>Gunneridae</taxon>
        <taxon>Pentapetalae</taxon>
        <taxon>rosids</taxon>
        <taxon>malvids</taxon>
        <taxon>Malvales</taxon>
        <taxon>Malvaceae</taxon>
        <taxon>Helicteroideae</taxon>
        <taxon>Durio</taxon>
    </lineage>
</organism>
<keyword evidence="6" id="KW-1185">Reference proteome</keyword>
<dbReference type="GeneID" id="111281828"/>
<feature type="region of interest" description="Disordered" evidence="4">
    <location>
        <begin position="320"/>
        <end position="356"/>
    </location>
</feature>
<feature type="region of interest" description="Disordered" evidence="4">
    <location>
        <begin position="361"/>
        <end position="380"/>
    </location>
</feature>
<evidence type="ECO:0000256" key="2">
    <source>
        <dbReference type="PROSITE-ProRule" id="PRU00035"/>
    </source>
</evidence>
<name>A0A6P5XA47_DURZI</name>
<dbReference type="Pfam" id="PF00439">
    <property type="entry name" value="Bromodomain"/>
    <property type="match status" value="1"/>
</dbReference>
<feature type="region of interest" description="Disordered" evidence="4">
    <location>
        <begin position="568"/>
        <end position="608"/>
    </location>
</feature>
<dbReference type="PANTHER" id="PTHR47809:SF2">
    <property type="entry name" value="DNA-BINDING BROMODOMAIN-CONTAINING PROTEIN"/>
    <property type="match status" value="1"/>
</dbReference>
<feature type="compositionally biased region" description="Basic residues" evidence="4">
    <location>
        <begin position="406"/>
        <end position="419"/>
    </location>
</feature>
<feature type="compositionally biased region" description="Polar residues" evidence="4">
    <location>
        <begin position="637"/>
        <end position="651"/>
    </location>
</feature>
<feature type="compositionally biased region" description="Polar residues" evidence="4">
    <location>
        <begin position="26"/>
        <end position="65"/>
    </location>
</feature>
<feature type="compositionally biased region" description="Polar residues" evidence="4">
    <location>
        <begin position="575"/>
        <end position="589"/>
    </location>
</feature>
<dbReference type="SMART" id="SM00297">
    <property type="entry name" value="BROMO"/>
    <property type="match status" value="1"/>
</dbReference>
<feature type="compositionally biased region" description="Low complexity" evidence="4">
    <location>
        <begin position="363"/>
        <end position="374"/>
    </location>
</feature>
<feature type="region of interest" description="Disordered" evidence="4">
    <location>
        <begin position="637"/>
        <end position="675"/>
    </location>
</feature>
<feature type="compositionally biased region" description="Basic and acidic residues" evidence="4">
    <location>
        <begin position="100"/>
        <end position="112"/>
    </location>
</feature>
<dbReference type="PROSITE" id="PS50014">
    <property type="entry name" value="BROMODOMAIN_2"/>
    <property type="match status" value="1"/>
</dbReference>
<feature type="coiled-coil region" evidence="3">
    <location>
        <begin position="947"/>
        <end position="981"/>
    </location>
</feature>
<feature type="region of interest" description="Disordered" evidence="4">
    <location>
        <begin position="822"/>
        <end position="855"/>
    </location>
</feature>
<gene>
    <name evidence="7" type="primary">LOC111281828</name>
</gene>
<keyword evidence="3" id="KW-0175">Coiled coil</keyword>